<dbReference type="PANTHER" id="PTHR10161">
    <property type="entry name" value="TARTRATE-RESISTANT ACID PHOSPHATASE TYPE 5"/>
    <property type="match status" value="1"/>
</dbReference>
<dbReference type="GeneID" id="9683763"/>
<dbReference type="eggNOG" id="KOG2679">
    <property type="taxonomic scope" value="Eukaryota"/>
</dbReference>
<dbReference type="SUPFAM" id="SSF56300">
    <property type="entry name" value="Metallo-dependent phosphatases"/>
    <property type="match status" value="1"/>
</dbReference>
<feature type="non-terminal residue" evidence="4">
    <location>
        <position position="277"/>
    </location>
</feature>
<dbReference type="InterPro" id="IPR029052">
    <property type="entry name" value="Metallo-depent_PP-like"/>
</dbReference>
<dbReference type="Pfam" id="PF00149">
    <property type="entry name" value="Metallophos"/>
    <property type="match status" value="1"/>
</dbReference>
<dbReference type="Proteomes" id="UP000001876">
    <property type="component" value="Unassembled WGS sequence"/>
</dbReference>
<reference evidence="4 5" key="1">
    <citation type="journal article" date="2009" name="Science">
        <title>Green evolution and dynamic adaptations revealed by genomes of the marine picoeukaryotes Micromonas.</title>
        <authorList>
            <person name="Worden A.Z."/>
            <person name="Lee J.H."/>
            <person name="Mock T."/>
            <person name="Rouze P."/>
            <person name="Simmons M.P."/>
            <person name="Aerts A.L."/>
            <person name="Allen A.E."/>
            <person name="Cuvelier M.L."/>
            <person name="Derelle E."/>
            <person name="Everett M.V."/>
            <person name="Foulon E."/>
            <person name="Grimwood J."/>
            <person name="Gundlach H."/>
            <person name="Henrissat B."/>
            <person name="Napoli C."/>
            <person name="McDonald S.M."/>
            <person name="Parker M.S."/>
            <person name="Rombauts S."/>
            <person name="Salamov A."/>
            <person name="Von Dassow P."/>
            <person name="Badger J.H."/>
            <person name="Coutinho P.M."/>
            <person name="Demir E."/>
            <person name="Dubchak I."/>
            <person name="Gentemann C."/>
            <person name="Eikrem W."/>
            <person name="Gready J.E."/>
            <person name="John U."/>
            <person name="Lanier W."/>
            <person name="Lindquist E.A."/>
            <person name="Lucas S."/>
            <person name="Mayer K.F."/>
            <person name="Moreau H."/>
            <person name="Not F."/>
            <person name="Otillar R."/>
            <person name="Panaud O."/>
            <person name="Pangilinan J."/>
            <person name="Paulsen I."/>
            <person name="Piegu B."/>
            <person name="Poliakov A."/>
            <person name="Robbens S."/>
            <person name="Schmutz J."/>
            <person name="Toulza E."/>
            <person name="Wyss T."/>
            <person name="Zelensky A."/>
            <person name="Zhou K."/>
            <person name="Armbrust E.V."/>
            <person name="Bhattacharya D."/>
            <person name="Goodenough U.W."/>
            <person name="Van de Peer Y."/>
            <person name="Grigoriev I.V."/>
        </authorList>
    </citation>
    <scope>NUCLEOTIDE SEQUENCE [LARGE SCALE GENOMIC DNA]</scope>
    <source>
        <strain evidence="4 5">CCMP1545</strain>
    </source>
</reference>
<name>C1MRK9_MICPC</name>
<feature type="non-terminal residue" evidence="4">
    <location>
        <position position="1"/>
    </location>
</feature>
<feature type="domain" description="Calcineurin-like phosphoesterase" evidence="3">
    <location>
        <begin position="5"/>
        <end position="212"/>
    </location>
</feature>
<dbReference type="OrthoDB" id="411211at2759"/>
<keyword evidence="5" id="KW-1185">Reference proteome</keyword>
<evidence type="ECO:0000256" key="1">
    <source>
        <dbReference type="ARBA" id="ARBA00022729"/>
    </source>
</evidence>
<accession>C1MRK9</accession>
<dbReference type="EMBL" id="GG663738">
    <property type="protein sequence ID" value="EEH57897.1"/>
    <property type="molecule type" value="Genomic_DNA"/>
</dbReference>
<dbReference type="AlphaFoldDB" id="C1MRK9"/>
<proteinExistence type="predicted"/>
<evidence type="ECO:0000256" key="2">
    <source>
        <dbReference type="ARBA" id="ARBA00022801"/>
    </source>
</evidence>
<sequence length="277" mass="30475">DDRVSFLVVGDWGRRGGVEQRAVARAMGECAVVSRPDFVVSVGDNFYEGGLHSTDDVEFAESFANVYDAASLQVPWHAILGNHDYGDCGLDRALRDRDWRWHAERSFEMRPVGDVHLFFVDTSPLVRAYRNATWASVPGGLADASTPSAADVASNLARDLAASNARWKLVFGHHPMRSNGFWRDETADVRDALETTLVDGDVAAYFNGHDHDLQHTRAELVKSGGGGEVRALHHYTSGAGSKTGRGFGVNETLFERDDPGFVSVHVSSERIRVQFWG</sequence>
<keyword evidence="2" id="KW-0378">Hydrolase</keyword>
<dbReference type="InterPro" id="IPR004843">
    <property type="entry name" value="Calcineurin-like_PHP"/>
</dbReference>
<dbReference type="OMA" id="GFCIHEL"/>
<keyword evidence="1" id="KW-0732">Signal</keyword>
<gene>
    <name evidence="4" type="ORF">MICPUCDRAFT_5488</name>
</gene>
<dbReference type="STRING" id="564608.C1MRK9"/>
<dbReference type="RefSeq" id="XP_003057946.1">
    <property type="nucleotide sequence ID" value="XM_003057900.1"/>
</dbReference>
<dbReference type="GO" id="GO:0016787">
    <property type="term" value="F:hydrolase activity"/>
    <property type="evidence" value="ECO:0007669"/>
    <property type="project" value="UniProtKB-KW"/>
</dbReference>
<evidence type="ECO:0000313" key="5">
    <source>
        <dbReference type="Proteomes" id="UP000001876"/>
    </source>
</evidence>
<protein>
    <submittedName>
        <fullName evidence="4">Predicted protein</fullName>
    </submittedName>
</protein>
<dbReference type="Gene3D" id="3.60.21.10">
    <property type="match status" value="1"/>
</dbReference>
<evidence type="ECO:0000313" key="4">
    <source>
        <dbReference type="EMBL" id="EEH57897.1"/>
    </source>
</evidence>
<organism evidence="5">
    <name type="scientific">Micromonas pusilla (strain CCMP1545)</name>
    <name type="common">Picoplanktonic green alga</name>
    <dbReference type="NCBI Taxonomy" id="564608"/>
    <lineage>
        <taxon>Eukaryota</taxon>
        <taxon>Viridiplantae</taxon>
        <taxon>Chlorophyta</taxon>
        <taxon>Mamiellophyceae</taxon>
        <taxon>Mamiellales</taxon>
        <taxon>Mamiellaceae</taxon>
        <taxon>Micromonas</taxon>
    </lineage>
</organism>
<dbReference type="InterPro" id="IPR051558">
    <property type="entry name" value="Metallophosphoesterase_PAP"/>
</dbReference>
<evidence type="ECO:0000259" key="3">
    <source>
        <dbReference type="Pfam" id="PF00149"/>
    </source>
</evidence>
<dbReference type="PANTHER" id="PTHR10161:SF14">
    <property type="entry name" value="TARTRATE-RESISTANT ACID PHOSPHATASE TYPE 5"/>
    <property type="match status" value="1"/>
</dbReference>
<dbReference type="KEGG" id="mpp:MICPUCDRAFT_5488"/>